<dbReference type="InterPro" id="IPR000276">
    <property type="entry name" value="GPCR_Rhodpsn"/>
</dbReference>
<dbReference type="GO" id="GO:0005886">
    <property type="term" value="C:plasma membrane"/>
    <property type="evidence" value="ECO:0007669"/>
    <property type="project" value="TreeGrafter"/>
</dbReference>
<evidence type="ECO:0000256" key="10">
    <source>
        <dbReference type="SAM" id="Phobius"/>
    </source>
</evidence>
<accession>A0A0N4Z5L9</accession>
<evidence type="ECO:0000256" key="2">
    <source>
        <dbReference type="ARBA" id="ARBA00022692"/>
    </source>
</evidence>
<organism evidence="12 13">
    <name type="scientific">Parastrongyloides trichosuri</name>
    <name type="common">Possum-specific nematode worm</name>
    <dbReference type="NCBI Taxonomy" id="131310"/>
    <lineage>
        <taxon>Eukaryota</taxon>
        <taxon>Metazoa</taxon>
        <taxon>Ecdysozoa</taxon>
        <taxon>Nematoda</taxon>
        <taxon>Chromadorea</taxon>
        <taxon>Rhabditida</taxon>
        <taxon>Tylenchina</taxon>
        <taxon>Panagrolaimomorpha</taxon>
        <taxon>Strongyloidoidea</taxon>
        <taxon>Strongyloididae</taxon>
        <taxon>Parastrongyloides</taxon>
    </lineage>
</organism>
<feature type="transmembrane region" description="Helical" evidence="10">
    <location>
        <begin position="320"/>
        <end position="339"/>
    </location>
</feature>
<dbReference type="PRINTS" id="PR00237">
    <property type="entry name" value="GPCRRHODOPSN"/>
</dbReference>
<dbReference type="InterPro" id="IPR017452">
    <property type="entry name" value="GPCR_Rhodpsn_7TM"/>
</dbReference>
<protein>
    <submittedName>
        <fullName evidence="13">G_PROTEIN_RECEP_F1_2 domain-containing protein</fullName>
    </submittedName>
</protein>
<evidence type="ECO:0000313" key="13">
    <source>
        <dbReference type="WBParaSite" id="PTRK_0000240500.1"/>
    </source>
</evidence>
<keyword evidence="3 10" id="KW-1133">Transmembrane helix</keyword>
<feature type="transmembrane region" description="Helical" evidence="10">
    <location>
        <begin position="161"/>
        <end position="182"/>
    </location>
</feature>
<comment type="subcellular location">
    <subcellularLocation>
        <location evidence="1">Membrane</location>
        <topology evidence="1">Multi-pass membrane protein</topology>
    </subcellularLocation>
</comment>
<keyword evidence="6 8" id="KW-0675">Receptor</keyword>
<evidence type="ECO:0000313" key="12">
    <source>
        <dbReference type="Proteomes" id="UP000038045"/>
    </source>
</evidence>
<dbReference type="SUPFAM" id="SSF81321">
    <property type="entry name" value="Family A G protein-coupled receptor-like"/>
    <property type="match status" value="1"/>
</dbReference>
<evidence type="ECO:0000256" key="1">
    <source>
        <dbReference type="ARBA" id="ARBA00004141"/>
    </source>
</evidence>
<keyword evidence="5 10" id="KW-0472">Membrane</keyword>
<feature type="transmembrane region" description="Helical" evidence="10">
    <location>
        <begin position="80"/>
        <end position="101"/>
    </location>
</feature>
<dbReference type="AlphaFoldDB" id="A0A0N4Z5L9"/>
<evidence type="ECO:0000256" key="4">
    <source>
        <dbReference type="ARBA" id="ARBA00023040"/>
    </source>
</evidence>
<feature type="transmembrane region" description="Helical" evidence="10">
    <location>
        <begin position="121"/>
        <end position="141"/>
    </location>
</feature>
<evidence type="ECO:0000256" key="6">
    <source>
        <dbReference type="ARBA" id="ARBA00023170"/>
    </source>
</evidence>
<keyword evidence="7 8" id="KW-0807">Transducer</keyword>
<keyword evidence="4 8" id="KW-0297">G-protein coupled receptor</keyword>
<evidence type="ECO:0000256" key="8">
    <source>
        <dbReference type="RuleBase" id="RU000688"/>
    </source>
</evidence>
<sequence>MDSILNPTTSPPDYINYSNEGGILSEESYQNEESLLNRPLIRNFLIIAYIIVFLSCVLGNIIILTVIITKKSMRTITNFLLGNLALADLLVGIFCVVQTGFHFLSSGDSKWIFGKTMCHCYLYLVNMIPNLSAGILVLLSVERFIAVVRPMLVQDIMTSRVLVISTAFVWTFCIIMNFPYLFAVQYISHTDPDTGINMAICTRKHFMLFDINILKVVSILNLIVWYILALLILLVIYISIGHIMMKTSRRYERDNHSCKDVKITLTSGDGAVIHGNNVNSPLLEKSSHKNSNNSETNKKKSSMRNNASESFDTRRRVIKLVALLVISFAVLNMPRYIYLTWSVFRDVNSPRCLDCLMTLLHPITFLLMFVNSAINPILYAFLSQRFRDAISDTLTCYNEREKKKKKLLENLRFTRFNSNENNISSTMGGVTPMSYKERIDKSPVISIPKKTIPISFNPNINMERNRLSFNIKSTGYCHMTQEGLPHTIL</sequence>
<feature type="region of interest" description="Disordered" evidence="9">
    <location>
        <begin position="279"/>
        <end position="308"/>
    </location>
</feature>
<keyword evidence="12" id="KW-1185">Reference proteome</keyword>
<feature type="transmembrane region" description="Helical" evidence="10">
    <location>
        <begin position="359"/>
        <end position="382"/>
    </location>
</feature>
<name>A0A0N4Z5L9_PARTI</name>
<dbReference type="WBParaSite" id="PTRK_0000240500.1">
    <property type="protein sequence ID" value="PTRK_0000240500.1"/>
    <property type="gene ID" value="PTRK_0000240500"/>
</dbReference>
<dbReference type="GO" id="GO:0004930">
    <property type="term" value="F:G protein-coupled receptor activity"/>
    <property type="evidence" value="ECO:0007669"/>
    <property type="project" value="UniProtKB-KW"/>
</dbReference>
<feature type="transmembrane region" description="Helical" evidence="10">
    <location>
        <begin position="216"/>
        <end position="240"/>
    </location>
</feature>
<dbReference type="PROSITE" id="PS50262">
    <property type="entry name" value="G_PROTEIN_RECEP_F1_2"/>
    <property type="match status" value="1"/>
</dbReference>
<evidence type="ECO:0000259" key="11">
    <source>
        <dbReference type="PROSITE" id="PS50262"/>
    </source>
</evidence>
<dbReference type="Gene3D" id="1.20.1070.10">
    <property type="entry name" value="Rhodopsin 7-helix transmembrane proteins"/>
    <property type="match status" value="1"/>
</dbReference>
<proteinExistence type="inferred from homology"/>
<dbReference type="Pfam" id="PF00001">
    <property type="entry name" value="7tm_1"/>
    <property type="match status" value="1"/>
</dbReference>
<dbReference type="PANTHER" id="PTHR24243:SF224">
    <property type="entry name" value="G-PROTEIN COUPLED RECEPTOR 19-RELATED"/>
    <property type="match status" value="1"/>
</dbReference>
<dbReference type="PANTHER" id="PTHR24243">
    <property type="entry name" value="G-PROTEIN COUPLED RECEPTOR"/>
    <property type="match status" value="1"/>
</dbReference>
<dbReference type="STRING" id="131310.A0A0N4Z5L9"/>
<comment type="similarity">
    <text evidence="8">Belongs to the G-protein coupled receptor 1 family.</text>
</comment>
<evidence type="ECO:0000256" key="7">
    <source>
        <dbReference type="ARBA" id="ARBA00023224"/>
    </source>
</evidence>
<evidence type="ECO:0000256" key="5">
    <source>
        <dbReference type="ARBA" id="ARBA00023136"/>
    </source>
</evidence>
<keyword evidence="2 8" id="KW-0812">Transmembrane</keyword>
<dbReference type="Proteomes" id="UP000038045">
    <property type="component" value="Unplaced"/>
</dbReference>
<feature type="transmembrane region" description="Helical" evidence="10">
    <location>
        <begin position="44"/>
        <end position="68"/>
    </location>
</feature>
<feature type="domain" description="G-protein coupled receptors family 1 profile" evidence="11">
    <location>
        <begin position="59"/>
        <end position="379"/>
    </location>
</feature>
<reference evidence="13" key="1">
    <citation type="submission" date="2017-02" db="UniProtKB">
        <authorList>
            <consortium name="WormBaseParasite"/>
        </authorList>
    </citation>
    <scope>IDENTIFICATION</scope>
</reference>
<evidence type="ECO:0000256" key="9">
    <source>
        <dbReference type="SAM" id="MobiDB-lite"/>
    </source>
</evidence>
<evidence type="ECO:0000256" key="3">
    <source>
        <dbReference type="ARBA" id="ARBA00022989"/>
    </source>
</evidence>
<dbReference type="PROSITE" id="PS00237">
    <property type="entry name" value="G_PROTEIN_RECEP_F1_1"/>
    <property type="match status" value="1"/>
</dbReference>